<dbReference type="InterPro" id="IPR000477">
    <property type="entry name" value="RT_dom"/>
</dbReference>
<reference evidence="3" key="1">
    <citation type="journal article" date="2013" name="Nature">
        <title>Draft genome of the wheat A-genome progenitor Triticum urartu.</title>
        <authorList>
            <person name="Ling H.Q."/>
            <person name="Zhao S."/>
            <person name="Liu D."/>
            <person name="Wang J."/>
            <person name="Sun H."/>
            <person name="Zhang C."/>
            <person name="Fan H."/>
            <person name="Li D."/>
            <person name="Dong L."/>
            <person name="Tao Y."/>
            <person name="Gao C."/>
            <person name="Wu H."/>
            <person name="Li Y."/>
            <person name="Cui Y."/>
            <person name="Guo X."/>
            <person name="Zheng S."/>
            <person name="Wang B."/>
            <person name="Yu K."/>
            <person name="Liang Q."/>
            <person name="Yang W."/>
            <person name="Lou X."/>
            <person name="Chen J."/>
            <person name="Feng M."/>
            <person name="Jian J."/>
            <person name="Zhang X."/>
            <person name="Luo G."/>
            <person name="Jiang Y."/>
            <person name="Liu J."/>
            <person name="Wang Z."/>
            <person name="Sha Y."/>
            <person name="Zhang B."/>
            <person name="Wu H."/>
            <person name="Tang D."/>
            <person name="Shen Q."/>
            <person name="Xue P."/>
            <person name="Zou S."/>
            <person name="Wang X."/>
            <person name="Liu X."/>
            <person name="Wang F."/>
            <person name="Yang Y."/>
            <person name="An X."/>
            <person name="Dong Z."/>
            <person name="Zhang K."/>
            <person name="Zhang X."/>
            <person name="Luo M.C."/>
            <person name="Dvorak J."/>
            <person name="Tong Y."/>
            <person name="Wang J."/>
            <person name="Yang H."/>
            <person name="Li Z."/>
            <person name="Wang D."/>
            <person name="Zhang A."/>
            <person name="Wang J."/>
        </authorList>
    </citation>
    <scope>NUCLEOTIDE SEQUENCE</scope>
    <source>
        <strain evidence="3">cv. G1812</strain>
    </source>
</reference>
<dbReference type="PROSITE" id="PS50878">
    <property type="entry name" value="RT_POL"/>
    <property type="match status" value="1"/>
</dbReference>
<dbReference type="Gramene" id="TuG1812G0500005118.01.T01">
    <property type="protein sequence ID" value="TuG1812G0500005118.01.T01.cds357949"/>
    <property type="gene ID" value="TuG1812G0500005118.01"/>
</dbReference>
<reference evidence="2" key="3">
    <citation type="submission" date="2022-06" db="UniProtKB">
        <authorList>
            <consortium name="EnsemblPlants"/>
        </authorList>
    </citation>
    <scope>IDENTIFICATION</scope>
</reference>
<organism evidence="2 3">
    <name type="scientific">Triticum urartu</name>
    <name type="common">Red wild einkorn</name>
    <name type="synonym">Crithodium urartu</name>
    <dbReference type="NCBI Taxonomy" id="4572"/>
    <lineage>
        <taxon>Eukaryota</taxon>
        <taxon>Viridiplantae</taxon>
        <taxon>Streptophyta</taxon>
        <taxon>Embryophyta</taxon>
        <taxon>Tracheophyta</taxon>
        <taxon>Spermatophyta</taxon>
        <taxon>Magnoliopsida</taxon>
        <taxon>Liliopsida</taxon>
        <taxon>Poales</taxon>
        <taxon>Poaceae</taxon>
        <taxon>BOP clade</taxon>
        <taxon>Pooideae</taxon>
        <taxon>Triticodae</taxon>
        <taxon>Triticeae</taxon>
        <taxon>Triticinae</taxon>
        <taxon>Triticum</taxon>
    </lineage>
</organism>
<dbReference type="AlphaFoldDB" id="A0A8R7UNG8"/>
<dbReference type="Pfam" id="PF00078">
    <property type="entry name" value="RVT_1"/>
    <property type="match status" value="1"/>
</dbReference>
<proteinExistence type="predicted"/>
<dbReference type="InterPro" id="IPR043502">
    <property type="entry name" value="DNA/RNA_pol_sf"/>
</dbReference>
<dbReference type="SUPFAM" id="SSF56672">
    <property type="entry name" value="DNA/RNA polymerases"/>
    <property type="match status" value="1"/>
</dbReference>
<keyword evidence="3" id="KW-1185">Reference proteome</keyword>
<evidence type="ECO:0000259" key="1">
    <source>
        <dbReference type="PROSITE" id="PS50878"/>
    </source>
</evidence>
<name>A0A8R7UNG8_TRIUA</name>
<feature type="domain" description="Reverse transcriptase" evidence="1">
    <location>
        <begin position="1"/>
        <end position="119"/>
    </location>
</feature>
<protein>
    <recommendedName>
        <fullName evidence="1">Reverse transcriptase domain-containing protein</fullName>
    </recommendedName>
</protein>
<sequence length="119" mass="13363">MARGFPERWCTWMDLIFASSRSAVLLNGVPGKWFTVRRRLRQGDPCSPYLFLIVADVLQQMIRQDGGLFHPLVDGEPPLVLQYADDTLVILRTDSGAAARLRRILDDFAAATGLDINFV</sequence>
<dbReference type="Proteomes" id="UP000015106">
    <property type="component" value="Chromosome 5"/>
</dbReference>
<reference evidence="2" key="2">
    <citation type="submission" date="2018-03" db="EMBL/GenBank/DDBJ databases">
        <title>The Triticum urartu genome reveals the dynamic nature of wheat genome evolution.</title>
        <authorList>
            <person name="Ling H."/>
            <person name="Ma B."/>
            <person name="Shi X."/>
            <person name="Liu H."/>
            <person name="Dong L."/>
            <person name="Sun H."/>
            <person name="Cao Y."/>
            <person name="Gao Q."/>
            <person name="Zheng S."/>
            <person name="Li Y."/>
            <person name="Yu Y."/>
            <person name="Du H."/>
            <person name="Qi M."/>
            <person name="Li Y."/>
            <person name="Yu H."/>
            <person name="Cui Y."/>
            <person name="Wang N."/>
            <person name="Chen C."/>
            <person name="Wu H."/>
            <person name="Zhao Y."/>
            <person name="Zhang J."/>
            <person name="Li Y."/>
            <person name="Zhou W."/>
            <person name="Zhang B."/>
            <person name="Hu W."/>
            <person name="Eijk M."/>
            <person name="Tang J."/>
            <person name="Witsenboer H."/>
            <person name="Zhao S."/>
            <person name="Li Z."/>
            <person name="Zhang A."/>
            <person name="Wang D."/>
            <person name="Liang C."/>
        </authorList>
    </citation>
    <scope>NUCLEOTIDE SEQUENCE [LARGE SCALE GENOMIC DNA]</scope>
    <source>
        <strain evidence="2">cv. G1812</strain>
    </source>
</reference>
<evidence type="ECO:0000313" key="2">
    <source>
        <dbReference type="EnsemblPlants" id="TuG1812G0500005118.01.T01.cds357949"/>
    </source>
</evidence>
<dbReference type="PANTHER" id="PTHR19446">
    <property type="entry name" value="REVERSE TRANSCRIPTASES"/>
    <property type="match status" value="1"/>
</dbReference>
<evidence type="ECO:0000313" key="3">
    <source>
        <dbReference type="Proteomes" id="UP000015106"/>
    </source>
</evidence>
<accession>A0A8R7UNG8</accession>
<dbReference type="EnsemblPlants" id="TuG1812G0500005118.01.T01">
    <property type="protein sequence ID" value="TuG1812G0500005118.01.T01.cds357949"/>
    <property type="gene ID" value="TuG1812G0500005118.01"/>
</dbReference>